<proteinExistence type="predicted"/>
<name>A0A8T1TMJ9_9STRA</name>
<evidence type="ECO:0000259" key="1">
    <source>
        <dbReference type="PROSITE" id="PS50866"/>
    </source>
</evidence>
<dbReference type="Proteomes" id="UP000688947">
    <property type="component" value="Unassembled WGS sequence"/>
</dbReference>
<feature type="non-terminal residue" evidence="2">
    <location>
        <position position="1"/>
    </location>
</feature>
<reference evidence="2" key="1">
    <citation type="submission" date="2021-01" db="EMBL/GenBank/DDBJ databases">
        <title>Phytophthora aleatoria, a newly-described species from Pinus radiata is distinct from Phytophthora cactorum isolates based on comparative genomics.</title>
        <authorList>
            <person name="Mcdougal R."/>
            <person name="Panda P."/>
            <person name="Williams N."/>
            <person name="Studholme D.J."/>
        </authorList>
    </citation>
    <scope>NUCLEOTIDE SEQUENCE</scope>
    <source>
        <strain evidence="2">NZFS 3830</strain>
    </source>
</reference>
<dbReference type="AlphaFoldDB" id="A0A8T1TMJ9"/>
<comment type="caution">
    <text evidence="2">The sequence shown here is derived from an EMBL/GenBank/DDBJ whole genome shotgun (WGS) entry which is preliminary data.</text>
</comment>
<dbReference type="VEuPathDB" id="FungiDB:PC110_g17001"/>
<dbReference type="SMART" id="SM01190">
    <property type="entry name" value="EMP24_GP25L"/>
    <property type="match status" value="1"/>
</dbReference>
<dbReference type="EMBL" id="JAENGZ010002565">
    <property type="protein sequence ID" value="KAG6943409.1"/>
    <property type="molecule type" value="Genomic_DNA"/>
</dbReference>
<dbReference type="PANTHER" id="PTHR33714">
    <property type="entry name" value="COUNTING FACTOR-ASSOCIATED PROTEIN A-RELATED"/>
    <property type="match status" value="1"/>
</dbReference>
<organism evidence="2 3">
    <name type="scientific">Phytophthora cactorum</name>
    <dbReference type="NCBI Taxonomy" id="29920"/>
    <lineage>
        <taxon>Eukaryota</taxon>
        <taxon>Sar</taxon>
        <taxon>Stramenopiles</taxon>
        <taxon>Oomycota</taxon>
        <taxon>Peronosporomycetes</taxon>
        <taxon>Peronosporales</taxon>
        <taxon>Peronosporaceae</taxon>
        <taxon>Phytophthora</taxon>
    </lineage>
</organism>
<gene>
    <name evidence="2" type="ORF">JG687_00018481</name>
</gene>
<sequence length="530" mass="56059">AAFGVNPYVIVEKYTAGQSCAADQLTGVTTYLADGKCHKTDTAKSYRTTRSADNSAVIKTYTDAVCATGEVVTTVIAADGTAHSCVSNTKVYGAGATPLYLTSTVNYDTSANTCKSGLPSFVATTVVAVDVCSATTTCTGQAAPYSGTSCSSTLTYKDDMAAVFGSNPYVIVEKYTAGQSCAATQLSGITTYLADGKCHKTDTAKSYLATRKPDGSASVQSFTDAVCGAAGTLFAVNAADGTAHACISDAKVYGVGATGMACDYIAAAKKAFGSSTPFVVAEVFKDGTGCGLMEGVMAFIADAKCHQTIDGASSFTVTLATDGSGTVLTVGATDALYFNVKTEGHRCFLVDVPKETTFRAEYESPDTTDVMKTIVAFYAPDPSKGEDAKTLMKKEPTSQKGATSFTAQENGPHWVCVSLDSSNYALPDDASMRFALKLSMGTSHEEYQNLAKKNQMDDLHLEIMKLRDRVSAIQRNQDYAKEKSMSLQSSIEGNNHRATWVSVLQIAILLVTGFYQAKHLQTYFHKKKLV</sequence>
<feature type="domain" description="GOLD" evidence="1">
    <location>
        <begin position="345"/>
        <end position="438"/>
    </location>
</feature>
<evidence type="ECO:0000313" key="2">
    <source>
        <dbReference type="EMBL" id="KAG6943409.1"/>
    </source>
</evidence>
<dbReference type="Pfam" id="PF01105">
    <property type="entry name" value="EMP24_GP25L"/>
    <property type="match status" value="1"/>
</dbReference>
<accession>A0A8T1TMJ9</accession>
<evidence type="ECO:0000313" key="3">
    <source>
        <dbReference type="Proteomes" id="UP000688947"/>
    </source>
</evidence>
<dbReference type="InterPro" id="IPR009038">
    <property type="entry name" value="GOLD_dom"/>
</dbReference>
<dbReference type="OrthoDB" id="3427at2759"/>
<dbReference type="PROSITE" id="PS50866">
    <property type="entry name" value="GOLD"/>
    <property type="match status" value="1"/>
</dbReference>
<protein>
    <recommendedName>
        <fullName evidence="1">GOLD domain-containing protein</fullName>
    </recommendedName>
</protein>
<dbReference type="PANTHER" id="PTHR33714:SF3">
    <property type="entry name" value="COUNTING FACTOR-ASSOCIATED PROTEIN A-RELATED"/>
    <property type="match status" value="1"/>
</dbReference>